<sequence length="71" mass="7775">MSQYLVVHQTRTADPTPYERKLASAIESVFGTGVHHLDGVVKGLNETGVYAPDGRAWTPDTFTAEMRRIGA</sequence>
<dbReference type="RefSeq" id="WP_345341092.1">
    <property type="nucleotide sequence ID" value="NZ_BAABFB010000007.1"/>
</dbReference>
<evidence type="ECO:0000313" key="2">
    <source>
        <dbReference type="EMBL" id="GAA4471262.1"/>
    </source>
</evidence>
<name>A0ABP8NUS8_9NOCA</name>
<dbReference type="Pfam" id="PF20552">
    <property type="entry name" value="HTH_62"/>
    <property type="match status" value="1"/>
</dbReference>
<dbReference type="Proteomes" id="UP001501183">
    <property type="component" value="Unassembled WGS sequence"/>
</dbReference>
<proteinExistence type="predicted"/>
<gene>
    <name evidence="2" type="ORF">GCM10023094_01680</name>
</gene>
<comment type="caution">
    <text evidence="2">The sequence shown here is derived from an EMBL/GenBank/DDBJ whole genome shotgun (WGS) entry which is preliminary data.</text>
</comment>
<organism evidence="2 3">
    <name type="scientific">Rhodococcus olei</name>
    <dbReference type="NCBI Taxonomy" id="2161675"/>
    <lineage>
        <taxon>Bacteria</taxon>
        <taxon>Bacillati</taxon>
        <taxon>Actinomycetota</taxon>
        <taxon>Actinomycetes</taxon>
        <taxon>Mycobacteriales</taxon>
        <taxon>Nocardiaceae</taxon>
        <taxon>Rhodococcus</taxon>
    </lineage>
</organism>
<accession>A0ABP8NUS8</accession>
<feature type="domain" description="Recombinase-like" evidence="1">
    <location>
        <begin position="2"/>
        <end position="71"/>
    </location>
</feature>
<evidence type="ECO:0000313" key="3">
    <source>
        <dbReference type="Proteomes" id="UP001501183"/>
    </source>
</evidence>
<dbReference type="EMBL" id="BAABFB010000007">
    <property type="protein sequence ID" value="GAA4471262.1"/>
    <property type="molecule type" value="Genomic_DNA"/>
</dbReference>
<dbReference type="InterPro" id="IPR046789">
    <property type="entry name" value="HTH_62"/>
</dbReference>
<protein>
    <recommendedName>
        <fullName evidence="1">Recombinase-like domain-containing protein</fullName>
    </recommendedName>
</protein>
<reference evidence="3" key="1">
    <citation type="journal article" date="2019" name="Int. J. Syst. Evol. Microbiol.">
        <title>The Global Catalogue of Microorganisms (GCM) 10K type strain sequencing project: providing services to taxonomists for standard genome sequencing and annotation.</title>
        <authorList>
            <consortium name="The Broad Institute Genomics Platform"/>
            <consortium name="The Broad Institute Genome Sequencing Center for Infectious Disease"/>
            <person name="Wu L."/>
            <person name="Ma J."/>
        </authorList>
    </citation>
    <scope>NUCLEOTIDE SEQUENCE [LARGE SCALE GENOMIC DNA]</scope>
    <source>
        <strain evidence="3">JCM 32206</strain>
    </source>
</reference>
<keyword evidence="3" id="KW-1185">Reference proteome</keyword>
<evidence type="ECO:0000259" key="1">
    <source>
        <dbReference type="Pfam" id="PF20552"/>
    </source>
</evidence>